<reference evidence="1 2" key="2">
    <citation type="journal article" date="2017" name="Front. Plant Sci.">
        <title>Gene Classification and Mining of Molecular Markers Useful in Red Clover (Trifolium pratense) Breeding.</title>
        <authorList>
            <person name="Istvanek J."/>
            <person name="Dluhosova J."/>
            <person name="Dluhos P."/>
            <person name="Patkova L."/>
            <person name="Nedelnik J."/>
            <person name="Repkova J."/>
        </authorList>
    </citation>
    <scope>NUCLEOTIDE SEQUENCE [LARGE SCALE GENOMIC DNA]</scope>
    <source>
        <strain evidence="2">cv. Tatra</strain>
        <tissue evidence="1">Young leaves</tissue>
    </source>
</reference>
<organism evidence="1 2">
    <name type="scientific">Trifolium pratense</name>
    <name type="common">Red clover</name>
    <dbReference type="NCBI Taxonomy" id="57577"/>
    <lineage>
        <taxon>Eukaryota</taxon>
        <taxon>Viridiplantae</taxon>
        <taxon>Streptophyta</taxon>
        <taxon>Embryophyta</taxon>
        <taxon>Tracheophyta</taxon>
        <taxon>Spermatophyta</taxon>
        <taxon>Magnoliopsida</taxon>
        <taxon>eudicotyledons</taxon>
        <taxon>Gunneridae</taxon>
        <taxon>Pentapetalae</taxon>
        <taxon>rosids</taxon>
        <taxon>fabids</taxon>
        <taxon>Fabales</taxon>
        <taxon>Fabaceae</taxon>
        <taxon>Papilionoideae</taxon>
        <taxon>50 kb inversion clade</taxon>
        <taxon>NPAAA clade</taxon>
        <taxon>Hologalegina</taxon>
        <taxon>IRL clade</taxon>
        <taxon>Trifolieae</taxon>
        <taxon>Trifolium</taxon>
    </lineage>
</organism>
<name>A0A2K3N0E3_TRIPR</name>
<dbReference type="EMBL" id="ASHM01014530">
    <property type="protein sequence ID" value="PNX96459.1"/>
    <property type="molecule type" value="Genomic_DNA"/>
</dbReference>
<evidence type="ECO:0000313" key="1">
    <source>
        <dbReference type="EMBL" id="PNX96459.1"/>
    </source>
</evidence>
<proteinExistence type="predicted"/>
<reference evidence="1 2" key="1">
    <citation type="journal article" date="2014" name="Am. J. Bot.">
        <title>Genome assembly and annotation for red clover (Trifolium pratense; Fabaceae).</title>
        <authorList>
            <person name="Istvanek J."/>
            <person name="Jaros M."/>
            <person name="Krenek A."/>
            <person name="Repkova J."/>
        </authorList>
    </citation>
    <scope>NUCLEOTIDE SEQUENCE [LARGE SCALE GENOMIC DNA]</scope>
    <source>
        <strain evidence="2">cv. Tatra</strain>
        <tissue evidence="1">Young leaves</tissue>
    </source>
</reference>
<gene>
    <name evidence="1" type="ORF">L195_g019665</name>
</gene>
<sequence>RPQLDQAATLFFSPSPSNKIHTQYSSLK</sequence>
<accession>A0A2K3N0E3</accession>
<dbReference type="Proteomes" id="UP000236291">
    <property type="component" value="Unassembled WGS sequence"/>
</dbReference>
<comment type="caution">
    <text evidence="1">The sequence shown here is derived from an EMBL/GenBank/DDBJ whole genome shotgun (WGS) entry which is preliminary data.</text>
</comment>
<evidence type="ECO:0000313" key="2">
    <source>
        <dbReference type="Proteomes" id="UP000236291"/>
    </source>
</evidence>
<feature type="non-terminal residue" evidence="1">
    <location>
        <position position="1"/>
    </location>
</feature>
<protein>
    <submittedName>
        <fullName evidence="1">Uncharacterized protein</fullName>
    </submittedName>
</protein>
<dbReference type="AlphaFoldDB" id="A0A2K3N0E3"/>